<evidence type="ECO:0000313" key="4">
    <source>
        <dbReference type="Proteomes" id="UP001500851"/>
    </source>
</evidence>
<dbReference type="PANTHER" id="PTHR47691:SF3">
    <property type="entry name" value="HTH-TYPE TRANSCRIPTIONAL REGULATOR RV0890C-RELATED"/>
    <property type="match status" value="1"/>
</dbReference>
<dbReference type="RefSeq" id="WP_344032007.1">
    <property type="nucleotide sequence ID" value="NZ_BAAAOB010000002.1"/>
</dbReference>
<dbReference type="InterPro" id="IPR027417">
    <property type="entry name" value="P-loop_NTPase"/>
</dbReference>
<dbReference type="InterPro" id="IPR005158">
    <property type="entry name" value="BTAD"/>
</dbReference>
<dbReference type="SMART" id="SM01043">
    <property type="entry name" value="BTAD"/>
    <property type="match status" value="1"/>
</dbReference>
<dbReference type="InterPro" id="IPR049945">
    <property type="entry name" value="AAA_22"/>
</dbReference>
<dbReference type="Proteomes" id="UP001500851">
    <property type="component" value="Unassembled WGS sequence"/>
</dbReference>
<protein>
    <recommendedName>
        <fullName evidence="2">Bacterial transcriptional activator domain-containing protein</fullName>
    </recommendedName>
</protein>
<evidence type="ECO:0000313" key="3">
    <source>
        <dbReference type="EMBL" id="GAA1791482.1"/>
    </source>
</evidence>
<evidence type="ECO:0000256" key="1">
    <source>
        <dbReference type="SAM" id="MobiDB-lite"/>
    </source>
</evidence>
<dbReference type="Gene3D" id="1.10.10.10">
    <property type="entry name" value="Winged helix-like DNA-binding domain superfamily/Winged helix DNA-binding domain"/>
    <property type="match status" value="1"/>
</dbReference>
<dbReference type="Gene3D" id="3.40.50.300">
    <property type="entry name" value="P-loop containing nucleotide triphosphate hydrolases"/>
    <property type="match status" value="1"/>
</dbReference>
<dbReference type="SUPFAM" id="SSF48452">
    <property type="entry name" value="TPR-like"/>
    <property type="match status" value="2"/>
</dbReference>
<dbReference type="Gene3D" id="1.25.40.10">
    <property type="entry name" value="Tetratricopeptide repeat domain"/>
    <property type="match status" value="2"/>
</dbReference>
<name>A0ABN2LN11_9MICO</name>
<keyword evidence="4" id="KW-1185">Reference proteome</keyword>
<dbReference type="Pfam" id="PF13401">
    <property type="entry name" value="AAA_22"/>
    <property type="match status" value="1"/>
</dbReference>
<comment type="caution">
    <text evidence="3">The sequence shown here is derived from an EMBL/GenBank/DDBJ whole genome shotgun (WGS) entry which is preliminary data.</text>
</comment>
<organism evidence="3 4">
    <name type="scientific">Leucobacter iarius</name>
    <dbReference type="NCBI Taxonomy" id="333963"/>
    <lineage>
        <taxon>Bacteria</taxon>
        <taxon>Bacillati</taxon>
        <taxon>Actinomycetota</taxon>
        <taxon>Actinomycetes</taxon>
        <taxon>Micrococcales</taxon>
        <taxon>Microbacteriaceae</taxon>
        <taxon>Leucobacter</taxon>
    </lineage>
</organism>
<reference evidence="3 4" key="1">
    <citation type="journal article" date="2019" name="Int. J. Syst. Evol. Microbiol.">
        <title>The Global Catalogue of Microorganisms (GCM) 10K type strain sequencing project: providing services to taxonomists for standard genome sequencing and annotation.</title>
        <authorList>
            <consortium name="The Broad Institute Genomics Platform"/>
            <consortium name="The Broad Institute Genome Sequencing Center for Infectious Disease"/>
            <person name="Wu L."/>
            <person name="Ma J."/>
        </authorList>
    </citation>
    <scope>NUCLEOTIDE SEQUENCE [LARGE SCALE GENOMIC DNA]</scope>
    <source>
        <strain evidence="3 4">JCM 14736</strain>
    </source>
</reference>
<dbReference type="Pfam" id="PF03704">
    <property type="entry name" value="BTAD"/>
    <property type="match status" value="1"/>
</dbReference>
<proteinExistence type="predicted"/>
<dbReference type="PANTHER" id="PTHR47691">
    <property type="entry name" value="REGULATOR-RELATED"/>
    <property type="match status" value="1"/>
</dbReference>
<dbReference type="EMBL" id="BAAAOB010000002">
    <property type="protein sequence ID" value="GAA1791482.1"/>
    <property type="molecule type" value="Genomic_DNA"/>
</dbReference>
<dbReference type="InterPro" id="IPR011990">
    <property type="entry name" value="TPR-like_helical_dom_sf"/>
</dbReference>
<gene>
    <name evidence="3" type="ORF">GCM10009768_20570</name>
</gene>
<dbReference type="PRINTS" id="PR00364">
    <property type="entry name" value="DISEASERSIST"/>
</dbReference>
<accession>A0ABN2LN11</accession>
<sequence>MRSESPRLAVLGPVRLDGRDPGGPMIRALLVALALEPGGAPRSVDALSADIWGDDLPHNPKASLQSLVSRARAAGDGGIITTLPGGYALERSWSDGARRIPGARSDLDLARDVLEHPDGGDRSVRDPADRVRALDAALMLWTGEPGHDLADSPVAEDLRVAAARLHDRLRTERARALATTGRTDDLDAAARELRALLPAHPLDEQRHVELMELLVRAGRAADALAVHAEFRTRLRDELGASPSTAITELNARILRGEGGPDAPRDRPGNASAAAASGAAGGTARRDPIRIGLPVALSPLIGRDSDIDETSALLRAHRLVTVLGAGGLGKTRLAAAVATASDAPSVVFVPLAGARESADVLPAIGGALGISETTTSTRLADARTQPDLRQRVLSALGERDTLLVLDNCEQIVSGVASWAADALATVPGLRILTTSRTPLALASEVCRPLDPLAYDEVTGSAVRLFVERARAVRPGADLPLDVIARLCARLDGLPLAIELAAARIRTMSPAQIEARLEDRFALLTVGDRAAPERHRTLQAVIEWSWELLEPVDRRALAMLSVLPGGLSLETAIGVLRSGGVCASETEVDEVLDRLVSQSLLVVFEDAGSGTIRFRMLETVREFGLARLRLDGVEDAAWDAVLGWGRGFADARSPGIFALPGSLGAPAYRVIRAEQDNLLAALRRAVRDDRRREAVLLLGVLAQSWTVRGAFTEFTRTASEVFDVIARAARRTDGADVPGDALALCLATCAVGLGSTDPGRAVRAIALLRRLRRRDPALSPLWQGVSHMLESGLDADATRTELEALRSGPDADARLFAEMLVAQLAENDGEPETARIAAERTWRLATADDEPWIAAMAAHSLAQLASQSARPAEALHWLDIGTAGFEDFGAEDEMGERGWLRGLALISLGRADEAEAMFRDLTGAVERTDDGMGLASIGWFGIAEIERSRGRFDDAIVSFGRAISEFRENDQRASPWYLIALAGYVSAACIDGSLPPAEQARLAAKLRARTIAVQRLLVLQRLRSVYVDRPVLGTALTGWSSWAIGIPELRERGLEALALAELLGARQDQPCLALELHRTRAARLVGADAVERARARARALSADERVPRAFTVLGAPVPSV</sequence>
<dbReference type="SUPFAM" id="SSF52540">
    <property type="entry name" value="P-loop containing nucleoside triphosphate hydrolases"/>
    <property type="match status" value="1"/>
</dbReference>
<evidence type="ECO:0000259" key="2">
    <source>
        <dbReference type="SMART" id="SM01043"/>
    </source>
</evidence>
<feature type="domain" description="Bacterial transcriptional activator" evidence="2">
    <location>
        <begin position="105"/>
        <end position="254"/>
    </location>
</feature>
<dbReference type="InterPro" id="IPR036388">
    <property type="entry name" value="WH-like_DNA-bd_sf"/>
</dbReference>
<feature type="region of interest" description="Disordered" evidence="1">
    <location>
        <begin position="253"/>
        <end position="283"/>
    </location>
</feature>